<name>A0A0F4LMW1_9LACO</name>
<dbReference type="PANTHER" id="PTHR30471:SF3">
    <property type="entry name" value="UPF0758 PROTEIN YEES-RELATED"/>
    <property type="match status" value="1"/>
</dbReference>
<comment type="caution">
    <text evidence="4">The sequence shown here is derived from an EMBL/GenBank/DDBJ whole genome shotgun (WGS) entry which is preliminary data.</text>
</comment>
<dbReference type="HOGENOM" id="CLU_1064705_0_0_9"/>
<evidence type="ECO:0000259" key="3">
    <source>
        <dbReference type="Pfam" id="PF04002"/>
    </source>
</evidence>
<dbReference type="PANTHER" id="PTHR30471">
    <property type="entry name" value="DNA REPAIR PROTEIN RADC"/>
    <property type="match status" value="1"/>
</dbReference>
<evidence type="ECO:0000313" key="4">
    <source>
        <dbReference type="EMBL" id="KJY59609.1"/>
    </source>
</evidence>
<dbReference type="InterPro" id="IPR025657">
    <property type="entry name" value="RadC_JAB"/>
</dbReference>
<protein>
    <recommendedName>
        <fullName evidence="3">RadC-like JAB domain-containing protein</fullName>
    </recommendedName>
</protein>
<dbReference type="EMBL" id="JXLG01000016">
    <property type="protein sequence ID" value="KJY59609.1"/>
    <property type="molecule type" value="Genomic_DNA"/>
</dbReference>
<comment type="similarity">
    <text evidence="1">Belongs to the UPF0758 family.</text>
</comment>
<keyword evidence="2" id="KW-0378">Hydrolase</keyword>
<evidence type="ECO:0000256" key="2">
    <source>
        <dbReference type="ARBA" id="ARBA00023049"/>
    </source>
</evidence>
<sequence length="281" mass="32725">MMRKETKKQIMLLVEEYGFQIFVSCRIPRIYEMNVEEVNNYNKEQSDFNLKASRGYNLVSDDYDLDFEDVNEIEFDYSGKYNEVDYCNSGLSENQLFKELSGIFKEINVMKVAQLSDDYLLSEYESQARKMAILEAEKVKRESDPTKTKVGTIHSAKDYFLKQYDQVSCEELHVISLDQMDHVIKDDCVTIGDNDEIERIAAEVVKKATHRNADYVYVVNIQKTASTQTLKKNVEIATKINERLKILDCLMADYAVMVGKDYLSYRMKEIDKAINEEEKTK</sequence>
<evidence type="ECO:0000313" key="5">
    <source>
        <dbReference type="Proteomes" id="UP000033682"/>
    </source>
</evidence>
<dbReference type="Proteomes" id="UP000033682">
    <property type="component" value="Unassembled WGS sequence"/>
</dbReference>
<organism evidence="4 5">
    <name type="scientific">Lactobacillus apis</name>
    <dbReference type="NCBI Taxonomy" id="303541"/>
    <lineage>
        <taxon>Bacteria</taxon>
        <taxon>Bacillati</taxon>
        <taxon>Bacillota</taxon>
        <taxon>Bacilli</taxon>
        <taxon>Lactobacillales</taxon>
        <taxon>Lactobacillaceae</taxon>
        <taxon>Lactobacillus</taxon>
    </lineage>
</organism>
<dbReference type="InterPro" id="IPR001405">
    <property type="entry name" value="UPF0758"/>
</dbReference>
<keyword evidence="4" id="KW-0614">Plasmid</keyword>
<feature type="domain" description="RadC-like JAB" evidence="3">
    <location>
        <begin position="154"/>
        <end position="268"/>
    </location>
</feature>
<geneLocation type="plasmid" evidence="4">
    <name>pHma11p1</name>
</geneLocation>
<dbReference type="Gene3D" id="3.40.140.10">
    <property type="entry name" value="Cytidine Deaminase, domain 2"/>
    <property type="match status" value="1"/>
</dbReference>
<gene>
    <name evidence="4" type="ORF">JF72_14400</name>
</gene>
<dbReference type="GO" id="GO:0008237">
    <property type="term" value="F:metallopeptidase activity"/>
    <property type="evidence" value="ECO:0007669"/>
    <property type="project" value="UniProtKB-KW"/>
</dbReference>
<reference evidence="4 5" key="1">
    <citation type="submission" date="2015-01" db="EMBL/GenBank/DDBJ databases">
        <title>Comparative genomics of the lactic acid bacteria isolated from the honey bee gut.</title>
        <authorList>
            <person name="Ellegaard K.M."/>
            <person name="Tamarit D."/>
            <person name="Javelind E."/>
            <person name="Olofsson T."/>
            <person name="Andersson S.G."/>
            <person name="Vasquez A."/>
        </authorList>
    </citation>
    <scope>NUCLEOTIDE SEQUENCE [LARGE SCALE GENOMIC DNA]</scope>
    <source>
        <strain evidence="4 5">Hma11</strain>
        <plasmid evidence="4">pHma11p1</plasmid>
    </source>
</reference>
<dbReference type="PATRIC" id="fig|303541.3.peg.10"/>
<keyword evidence="5" id="KW-1185">Reference proteome</keyword>
<keyword evidence="2" id="KW-0645">Protease</keyword>
<dbReference type="Pfam" id="PF04002">
    <property type="entry name" value="RadC"/>
    <property type="match status" value="1"/>
</dbReference>
<proteinExistence type="inferred from homology"/>
<dbReference type="RefSeq" id="WP_082089572.1">
    <property type="nucleotide sequence ID" value="NZ_KQ034005.1"/>
</dbReference>
<accession>A0A0F4LMW1</accession>
<keyword evidence="2" id="KW-0482">Metalloprotease</keyword>
<evidence type="ECO:0000256" key="1">
    <source>
        <dbReference type="ARBA" id="ARBA00010243"/>
    </source>
</evidence>
<dbReference type="AlphaFoldDB" id="A0A0F4LMW1"/>